<dbReference type="EMBL" id="KV417547">
    <property type="protein sequence ID" value="KZP21440.1"/>
    <property type="molecule type" value="Genomic_DNA"/>
</dbReference>
<gene>
    <name evidence="8" type="ORF">FIBSPDRAFT_953698</name>
    <name evidence="9" type="ORF">FIBSPDRAFT_953702</name>
</gene>
<dbReference type="GO" id="GO:0004740">
    <property type="term" value="F:pyruvate dehydrogenase (acetyl-transferring) kinase activity"/>
    <property type="evidence" value="ECO:0007669"/>
    <property type="project" value="UniProtKB-EC"/>
</dbReference>
<evidence type="ECO:0000256" key="6">
    <source>
        <dbReference type="RuleBase" id="RU366032"/>
    </source>
</evidence>
<dbReference type="Pfam" id="PF10436">
    <property type="entry name" value="BCDHK_Adom3"/>
    <property type="match status" value="1"/>
</dbReference>
<evidence type="ECO:0000313" key="8">
    <source>
        <dbReference type="EMBL" id="KZP21440.1"/>
    </source>
</evidence>
<dbReference type="Gene3D" id="1.20.140.20">
    <property type="entry name" value="Alpha-ketoacid/pyruvate dehydrogenase kinase, N-terminal domain"/>
    <property type="match status" value="1"/>
</dbReference>
<keyword evidence="1 6" id="KW-0808">Transferase</keyword>
<accession>A0A166K252</accession>
<keyword evidence="10" id="KW-1185">Reference proteome</keyword>
<keyword evidence="3 6" id="KW-0418">Kinase</keyword>
<dbReference type="PANTHER" id="PTHR11947">
    <property type="entry name" value="PYRUVATE DEHYDROGENASE KINASE"/>
    <property type="match status" value="1"/>
</dbReference>
<feature type="domain" description="Branched-chain alpha-ketoacid dehydrogenase kinase/Pyruvate dehydrogenase kinase N-terminal" evidence="7">
    <location>
        <begin position="28"/>
        <end position="98"/>
    </location>
</feature>
<dbReference type="InterPro" id="IPR018955">
    <property type="entry name" value="BCDHK/PDK_N"/>
</dbReference>
<dbReference type="PANTHER" id="PTHR11947:SF3">
    <property type="entry name" value="[PYRUVATE DEHYDROGENASE (ACETYL-TRANSFERRING)] KINASE, MITOCHONDRIAL"/>
    <property type="match status" value="1"/>
</dbReference>
<dbReference type="InterPro" id="IPR036784">
    <property type="entry name" value="AK/P_DHK_N_sf"/>
</dbReference>
<comment type="similarity">
    <text evidence="6">Belongs to the PDK/BCKDK protein kinase family.</text>
</comment>
<dbReference type="GO" id="GO:0010906">
    <property type="term" value="P:regulation of glucose metabolic process"/>
    <property type="evidence" value="ECO:0007669"/>
    <property type="project" value="TreeGrafter"/>
</dbReference>
<sequence>MKMRVPMERRYHTATIEVCWPPDVRGYNTGFTRVLDFIRKRFNPTVTIIVQGVLKWKRSQNARNIGLDVQAWLDRFYMPRIDIRFLIAQHVALNSQLGSPRTRAAVNFFAILRTLAPRLGPVSSTIDVSYLM</sequence>
<dbReference type="STRING" id="436010.A0A166K252"/>
<evidence type="ECO:0000256" key="3">
    <source>
        <dbReference type="ARBA" id="ARBA00022777"/>
    </source>
</evidence>
<dbReference type="Proteomes" id="UP000076532">
    <property type="component" value="Unassembled WGS sequence"/>
</dbReference>
<evidence type="ECO:0000313" key="9">
    <source>
        <dbReference type="EMBL" id="KZP21445.1"/>
    </source>
</evidence>
<evidence type="ECO:0000256" key="1">
    <source>
        <dbReference type="ARBA" id="ARBA00022679"/>
    </source>
</evidence>
<dbReference type="OrthoDB" id="1924142at2759"/>
<dbReference type="AlphaFoldDB" id="A0A166K252"/>
<reference evidence="9 10" key="1">
    <citation type="journal article" date="2016" name="Mol. Biol. Evol.">
        <title>Comparative Genomics of Early-Diverging Mushroom-Forming Fungi Provides Insights into the Origins of Lignocellulose Decay Capabilities.</title>
        <authorList>
            <person name="Nagy L.G."/>
            <person name="Riley R."/>
            <person name="Tritt A."/>
            <person name="Adam C."/>
            <person name="Daum C."/>
            <person name="Floudas D."/>
            <person name="Sun H."/>
            <person name="Yadav J.S."/>
            <person name="Pangilinan J."/>
            <person name="Larsson K.H."/>
            <person name="Matsuura K."/>
            <person name="Barry K."/>
            <person name="Labutti K."/>
            <person name="Kuo R."/>
            <person name="Ohm R.A."/>
            <person name="Bhattacharya S.S."/>
            <person name="Shirouzu T."/>
            <person name="Yoshinaga Y."/>
            <person name="Martin F.M."/>
            <person name="Grigoriev I.V."/>
            <person name="Hibbett D.S."/>
        </authorList>
    </citation>
    <scope>NUCLEOTIDE SEQUENCE [LARGE SCALE GENOMIC DNA]</scope>
    <source>
        <strain evidence="9 10">CBS 109695</strain>
    </source>
</reference>
<comment type="catalytic activity">
    <reaction evidence="5">
        <text>L-seryl-[pyruvate dehydrogenase E1 alpha subunit] + ATP = O-phospho-L-seryl-[pyruvate dehydrogenase E1 alpha subunit] + ADP + H(+)</text>
        <dbReference type="Rhea" id="RHEA:23052"/>
        <dbReference type="Rhea" id="RHEA-COMP:13689"/>
        <dbReference type="Rhea" id="RHEA-COMP:13690"/>
        <dbReference type="ChEBI" id="CHEBI:15378"/>
        <dbReference type="ChEBI" id="CHEBI:29999"/>
        <dbReference type="ChEBI" id="CHEBI:30616"/>
        <dbReference type="ChEBI" id="CHEBI:83421"/>
        <dbReference type="ChEBI" id="CHEBI:456216"/>
        <dbReference type="EC" id="2.7.11.2"/>
    </reaction>
</comment>
<keyword evidence="4 6" id="KW-0067">ATP-binding</keyword>
<dbReference type="EC" id="2.7.11.-" evidence="6"/>
<protein>
    <recommendedName>
        <fullName evidence="6">Protein-serine/threonine kinase</fullName>
        <ecNumber evidence="6">2.7.11.-</ecNumber>
    </recommendedName>
</protein>
<evidence type="ECO:0000256" key="4">
    <source>
        <dbReference type="ARBA" id="ARBA00022840"/>
    </source>
</evidence>
<keyword evidence="2 6" id="KW-0547">Nucleotide-binding</keyword>
<evidence type="ECO:0000256" key="5">
    <source>
        <dbReference type="ARBA" id="ARBA00048201"/>
    </source>
</evidence>
<keyword evidence="6" id="KW-0496">Mitochondrion</keyword>
<proteinExistence type="inferred from homology"/>
<dbReference type="InterPro" id="IPR039028">
    <property type="entry name" value="BCKD/PDK"/>
</dbReference>
<dbReference type="GO" id="GO:0005759">
    <property type="term" value="C:mitochondrial matrix"/>
    <property type="evidence" value="ECO:0007669"/>
    <property type="project" value="UniProtKB-SubCell"/>
</dbReference>
<dbReference type="EMBL" id="KV417547">
    <property type="protein sequence ID" value="KZP21445.1"/>
    <property type="molecule type" value="Genomic_DNA"/>
</dbReference>
<name>A0A166K252_9AGAM</name>
<comment type="subcellular location">
    <subcellularLocation>
        <location evidence="6">Mitochondrion matrix</location>
    </subcellularLocation>
</comment>
<dbReference type="SUPFAM" id="SSF69012">
    <property type="entry name" value="alpha-ketoacid dehydrogenase kinase, N-terminal domain"/>
    <property type="match status" value="1"/>
</dbReference>
<evidence type="ECO:0000259" key="7">
    <source>
        <dbReference type="Pfam" id="PF10436"/>
    </source>
</evidence>
<organism evidence="9 10">
    <name type="scientific">Athelia psychrophila</name>
    <dbReference type="NCBI Taxonomy" id="1759441"/>
    <lineage>
        <taxon>Eukaryota</taxon>
        <taxon>Fungi</taxon>
        <taxon>Dikarya</taxon>
        <taxon>Basidiomycota</taxon>
        <taxon>Agaricomycotina</taxon>
        <taxon>Agaricomycetes</taxon>
        <taxon>Agaricomycetidae</taxon>
        <taxon>Atheliales</taxon>
        <taxon>Atheliaceae</taxon>
        <taxon>Athelia</taxon>
    </lineage>
</organism>
<evidence type="ECO:0000313" key="10">
    <source>
        <dbReference type="Proteomes" id="UP000076532"/>
    </source>
</evidence>
<evidence type="ECO:0000256" key="2">
    <source>
        <dbReference type="ARBA" id="ARBA00022741"/>
    </source>
</evidence>
<dbReference type="GO" id="GO:0005524">
    <property type="term" value="F:ATP binding"/>
    <property type="evidence" value="ECO:0007669"/>
    <property type="project" value="UniProtKB-UniRule"/>
</dbReference>